<dbReference type="AlphaFoldDB" id="A0A075LSS8"/>
<dbReference type="InterPro" id="IPR001367">
    <property type="entry name" value="Fe_dep_repressor"/>
</dbReference>
<dbReference type="RefSeq" id="WP_048164933.1">
    <property type="nucleotide sequence ID" value="NZ_CP006019.1"/>
</dbReference>
<dbReference type="InterPro" id="IPR036421">
    <property type="entry name" value="Fe_dep_repressor_sf"/>
</dbReference>
<protein>
    <recommendedName>
        <fullName evidence="5">HTH dtxR-type domain-containing protein</fullName>
    </recommendedName>
</protein>
<dbReference type="InterPro" id="IPR022689">
    <property type="entry name" value="Iron_dep_repressor"/>
</dbReference>
<dbReference type="Gene3D" id="1.10.10.10">
    <property type="entry name" value="Winged helix-like DNA-binding domain superfamily/Winged helix DNA-binding domain"/>
    <property type="match status" value="1"/>
</dbReference>
<gene>
    <name evidence="6" type="ORF">PAP_04790</name>
</gene>
<evidence type="ECO:0000313" key="7">
    <source>
        <dbReference type="Proteomes" id="UP000027981"/>
    </source>
</evidence>
<dbReference type="InterPro" id="IPR050536">
    <property type="entry name" value="DtxR_MntR_Metal-Reg"/>
</dbReference>
<dbReference type="PANTHER" id="PTHR33238">
    <property type="entry name" value="IRON (METAL) DEPENDENT REPRESSOR, DTXR FAMILY"/>
    <property type="match status" value="1"/>
</dbReference>
<comment type="similarity">
    <text evidence="1">Belongs to the DtxR/MntR family.</text>
</comment>
<dbReference type="InterPro" id="IPR022687">
    <property type="entry name" value="HTH_DTXR"/>
</dbReference>
<dbReference type="SUPFAM" id="SSF46785">
    <property type="entry name" value="Winged helix' DNA-binding domain"/>
    <property type="match status" value="1"/>
</dbReference>
<reference evidence="6 7" key="2">
    <citation type="journal article" date="2015" name="Genome Announc.">
        <title>Complete Genome Sequence of Hyperthermophilic Piezophilic Archaeon Palaeococcus pacificus DY20341T, Isolated from Deep-Sea Hydrothermal Sediments.</title>
        <authorList>
            <person name="Zeng X."/>
            <person name="Jebbar M."/>
            <person name="Shao Z."/>
        </authorList>
    </citation>
    <scope>NUCLEOTIDE SEQUENCE [LARGE SCALE GENOMIC DNA]</scope>
    <source>
        <strain evidence="6 7">DY20341</strain>
    </source>
</reference>
<dbReference type="SMART" id="SM00529">
    <property type="entry name" value="HTH_DTXR"/>
    <property type="match status" value="1"/>
</dbReference>
<dbReference type="Proteomes" id="UP000027981">
    <property type="component" value="Chromosome"/>
</dbReference>
<dbReference type="GO" id="GO:0003700">
    <property type="term" value="F:DNA-binding transcription factor activity"/>
    <property type="evidence" value="ECO:0007669"/>
    <property type="project" value="InterPro"/>
</dbReference>
<accession>A0A075LSS8</accession>
<dbReference type="GO" id="GO:0046914">
    <property type="term" value="F:transition metal ion binding"/>
    <property type="evidence" value="ECO:0007669"/>
    <property type="project" value="InterPro"/>
</dbReference>
<organism evidence="6 7">
    <name type="scientific">Palaeococcus pacificus DY20341</name>
    <dbReference type="NCBI Taxonomy" id="1343739"/>
    <lineage>
        <taxon>Archaea</taxon>
        <taxon>Methanobacteriati</taxon>
        <taxon>Methanobacteriota</taxon>
        <taxon>Thermococci</taxon>
        <taxon>Thermococcales</taxon>
        <taxon>Thermococcaceae</taxon>
        <taxon>Palaeococcus</taxon>
    </lineage>
</organism>
<keyword evidence="7" id="KW-1185">Reference proteome</keyword>
<evidence type="ECO:0000313" key="6">
    <source>
        <dbReference type="EMBL" id="AIF69369.1"/>
    </source>
</evidence>
<dbReference type="HOGENOM" id="CLU_069532_4_1_2"/>
<dbReference type="eggNOG" id="arCOG02099">
    <property type="taxonomic scope" value="Archaea"/>
</dbReference>
<keyword evidence="4" id="KW-0804">Transcription</keyword>
<dbReference type="SUPFAM" id="SSF47979">
    <property type="entry name" value="Iron-dependent repressor protein, dimerization domain"/>
    <property type="match status" value="1"/>
</dbReference>
<evidence type="ECO:0000259" key="5">
    <source>
        <dbReference type="PROSITE" id="PS50944"/>
    </source>
</evidence>
<keyword evidence="2" id="KW-0805">Transcription regulation</keyword>
<evidence type="ECO:0000256" key="1">
    <source>
        <dbReference type="ARBA" id="ARBA00007871"/>
    </source>
</evidence>
<dbReference type="InterPro" id="IPR036388">
    <property type="entry name" value="WH-like_DNA-bd_sf"/>
</dbReference>
<dbReference type="InterPro" id="IPR036390">
    <property type="entry name" value="WH_DNA-bd_sf"/>
</dbReference>
<dbReference type="PROSITE" id="PS50944">
    <property type="entry name" value="HTH_DTXR"/>
    <property type="match status" value="1"/>
</dbReference>
<dbReference type="KEGG" id="ppac:PAP_04790"/>
<dbReference type="GO" id="GO:0003677">
    <property type="term" value="F:DNA binding"/>
    <property type="evidence" value="ECO:0007669"/>
    <property type="project" value="UniProtKB-KW"/>
</dbReference>
<evidence type="ECO:0000256" key="4">
    <source>
        <dbReference type="ARBA" id="ARBA00023163"/>
    </source>
</evidence>
<evidence type="ECO:0000256" key="3">
    <source>
        <dbReference type="ARBA" id="ARBA00023125"/>
    </source>
</evidence>
<dbReference type="OrthoDB" id="24735at2157"/>
<reference evidence="7" key="1">
    <citation type="submission" date="2013-06" db="EMBL/GenBank/DDBJ databases">
        <title>Complete Genome Sequence of Hyperthermophilic Palaeococcus pacificus DY20341T, Isolated from a Deep-Sea Hydrothermal Sediments.</title>
        <authorList>
            <person name="Zeng X."/>
            <person name="Shao Z."/>
        </authorList>
    </citation>
    <scope>NUCLEOTIDE SEQUENCE [LARGE SCALE GENOMIC DNA]</scope>
    <source>
        <strain evidence="7">DY20341</strain>
    </source>
</reference>
<feature type="domain" description="HTH dtxR-type" evidence="5">
    <location>
        <begin position="1"/>
        <end position="63"/>
    </location>
</feature>
<keyword evidence="3" id="KW-0238">DNA-binding</keyword>
<evidence type="ECO:0000256" key="2">
    <source>
        <dbReference type="ARBA" id="ARBA00023015"/>
    </source>
</evidence>
<proteinExistence type="inferred from homology"/>
<dbReference type="Gene3D" id="1.10.60.10">
    <property type="entry name" value="Iron dependent repressor, metal binding and dimerisation domain"/>
    <property type="match status" value="1"/>
</dbReference>
<dbReference type="PANTHER" id="PTHR33238:SF7">
    <property type="entry name" value="IRON-DEPENDENT TRANSCRIPTIONAL REGULATOR"/>
    <property type="match status" value="1"/>
</dbReference>
<dbReference type="Pfam" id="PF02742">
    <property type="entry name" value="Fe_dep_repr_C"/>
    <property type="match status" value="1"/>
</dbReference>
<name>A0A075LSS8_9EURY</name>
<dbReference type="Pfam" id="PF01325">
    <property type="entry name" value="Fe_dep_repress"/>
    <property type="match status" value="1"/>
</dbReference>
<dbReference type="STRING" id="1343739.PAP_04790"/>
<dbReference type="GO" id="GO:0046983">
    <property type="term" value="F:protein dimerization activity"/>
    <property type="evidence" value="ECO:0007669"/>
    <property type="project" value="InterPro"/>
</dbReference>
<dbReference type="GeneID" id="24842082"/>
<sequence>MVSPQAEDYLKCIYLLKERGENVKNSSIAAYLGVSPATVTEMMQKLSKEGFIKYVPYKGVDLTKKGFNVAQKLIWKHRIIECFLRDVLGYEDMAKIHFEACKLEHSASDEFVEKLCGILNNPKVCPHGREIPKIRE</sequence>
<dbReference type="EMBL" id="CP006019">
    <property type="protein sequence ID" value="AIF69369.1"/>
    <property type="molecule type" value="Genomic_DNA"/>
</dbReference>